<name>A0A0M3ITK9_ASCLU</name>
<evidence type="ECO:0000256" key="1">
    <source>
        <dbReference type="ARBA" id="ARBA00004141"/>
    </source>
</evidence>
<dbReference type="InterPro" id="IPR001902">
    <property type="entry name" value="SLC26A/SulP_fam"/>
</dbReference>
<dbReference type="GO" id="GO:0016020">
    <property type="term" value="C:membrane"/>
    <property type="evidence" value="ECO:0007669"/>
    <property type="project" value="UniProtKB-SubCell"/>
</dbReference>
<keyword evidence="3 5" id="KW-1133">Transmembrane helix</keyword>
<evidence type="ECO:0000256" key="3">
    <source>
        <dbReference type="ARBA" id="ARBA00022989"/>
    </source>
</evidence>
<organism evidence="7 8">
    <name type="scientific">Ascaris lumbricoides</name>
    <name type="common">Giant roundworm</name>
    <dbReference type="NCBI Taxonomy" id="6252"/>
    <lineage>
        <taxon>Eukaryota</taxon>
        <taxon>Metazoa</taxon>
        <taxon>Ecdysozoa</taxon>
        <taxon>Nematoda</taxon>
        <taxon>Chromadorea</taxon>
        <taxon>Rhabditida</taxon>
        <taxon>Spirurina</taxon>
        <taxon>Ascaridomorpha</taxon>
        <taxon>Ascaridoidea</taxon>
        <taxon>Ascarididae</taxon>
        <taxon>Ascaris</taxon>
    </lineage>
</organism>
<sequence>TATNFAELSERHAISVVGNIPTSFPPPSLPRFDLIPAITIDALSIAAIAVAVHATVAKIVEKRYEYGIKCGQELYALGFVGVLSSLLPVFPVTSGFARSVIGVAVGGSTQVSQELYALGFVGVLSSLFPVFPVTSGFARSVIGVAVGGSTQVSQELYALGFVGVLSSLFPVFPVTSGFARSVIGVAVGGSTQLTSLFSALALLSVILYIGPALEYLPKCVLASMVMVTMKAYVKKFTELRKLWPMFKIDFLIWIASMLLTICYDMAEGLALAIAFAILTTIFRNQWFTL</sequence>
<comment type="subcellular location">
    <subcellularLocation>
        <location evidence="1">Membrane</location>
        <topology evidence="1">Multi-pass membrane protein</topology>
    </subcellularLocation>
</comment>
<feature type="domain" description="SLC26A/SulP transporter" evidence="6">
    <location>
        <begin position="4"/>
        <end position="112"/>
    </location>
</feature>
<evidence type="ECO:0000256" key="2">
    <source>
        <dbReference type="ARBA" id="ARBA00022692"/>
    </source>
</evidence>
<feature type="transmembrane region" description="Helical" evidence="5">
    <location>
        <begin position="269"/>
        <end position="286"/>
    </location>
</feature>
<dbReference type="InterPro" id="IPR011547">
    <property type="entry name" value="SLC26A/SulP_dom"/>
</dbReference>
<dbReference type="WBParaSite" id="ALUE_0002208701-mRNA-1">
    <property type="protein sequence ID" value="ALUE_0002208701-mRNA-1"/>
    <property type="gene ID" value="ALUE_0002208701"/>
</dbReference>
<dbReference type="GO" id="GO:0055085">
    <property type="term" value="P:transmembrane transport"/>
    <property type="evidence" value="ECO:0007669"/>
    <property type="project" value="InterPro"/>
</dbReference>
<evidence type="ECO:0000256" key="5">
    <source>
        <dbReference type="SAM" id="Phobius"/>
    </source>
</evidence>
<feature type="transmembrane region" description="Helical" evidence="5">
    <location>
        <begin position="156"/>
        <end position="175"/>
    </location>
</feature>
<evidence type="ECO:0000313" key="8">
    <source>
        <dbReference type="WBParaSite" id="ALUE_0002208701-mRNA-1"/>
    </source>
</evidence>
<dbReference type="Proteomes" id="UP000036681">
    <property type="component" value="Unplaced"/>
</dbReference>
<reference evidence="8" key="1">
    <citation type="submission" date="2017-02" db="UniProtKB">
        <authorList>
            <consortium name="WormBaseParasite"/>
        </authorList>
    </citation>
    <scope>IDENTIFICATION</scope>
</reference>
<evidence type="ECO:0000313" key="7">
    <source>
        <dbReference type="Proteomes" id="UP000036681"/>
    </source>
</evidence>
<feature type="transmembrane region" description="Helical" evidence="5">
    <location>
        <begin position="182"/>
        <end position="209"/>
    </location>
</feature>
<evidence type="ECO:0000256" key="4">
    <source>
        <dbReference type="ARBA" id="ARBA00023136"/>
    </source>
</evidence>
<feature type="transmembrane region" description="Helical" evidence="5">
    <location>
        <begin position="34"/>
        <end position="54"/>
    </location>
</feature>
<evidence type="ECO:0000259" key="6">
    <source>
        <dbReference type="Pfam" id="PF00916"/>
    </source>
</evidence>
<keyword evidence="2 5" id="KW-0812">Transmembrane</keyword>
<protein>
    <submittedName>
        <fullName evidence="8">Sulfate_transp domain-containing protein</fullName>
    </submittedName>
</protein>
<dbReference type="AlphaFoldDB" id="A0A0M3ITK9"/>
<feature type="domain" description="SLC26A/SulP transporter" evidence="6">
    <location>
        <begin position="153"/>
        <end position="255"/>
    </location>
</feature>
<keyword evidence="7" id="KW-1185">Reference proteome</keyword>
<dbReference type="Pfam" id="PF00916">
    <property type="entry name" value="Sulfate_transp"/>
    <property type="match status" value="2"/>
</dbReference>
<feature type="transmembrane region" description="Helical" evidence="5">
    <location>
        <begin position="74"/>
        <end position="93"/>
    </location>
</feature>
<keyword evidence="4 5" id="KW-0472">Membrane</keyword>
<proteinExistence type="predicted"/>
<dbReference type="PANTHER" id="PTHR11814">
    <property type="entry name" value="SULFATE TRANSPORTER"/>
    <property type="match status" value="1"/>
</dbReference>
<accession>A0A0M3ITK9</accession>